<reference evidence="2" key="1">
    <citation type="submission" date="2013-10" db="EMBL/GenBank/DDBJ databases">
        <title>Genomic analysis of the causative agents of coccidiosis in chickens.</title>
        <authorList>
            <person name="Reid A.J."/>
            <person name="Blake D."/>
            <person name="Billington K."/>
            <person name="Browne H."/>
            <person name="Dunn M."/>
            <person name="Hung S."/>
            <person name="Kawahara F."/>
            <person name="Miranda-Saavedra D."/>
            <person name="Mourier T."/>
            <person name="Nagra H."/>
            <person name="Otto T.D."/>
            <person name="Rawlings N."/>
            <person name="Sanchez A."/>
            <person name="Sanders M."/>
            <person name="Subramaniam C."/>
            <person name="Tay Y."/>
            <person name="Dear P."/>
            <person name="Doerig C."/>
            <person name="Gruber A."/>
            <person name="Parkinson J."/>
            <person name="Shirley M."/>
            <person name="Wan K.L."/>
            <person name="Berriman M."/>
            <person name="Tomley F."/>
            <person name="Pain A."/>
        </authorList>
    </citation>
    <scope>NUCLEOTIDE SEQUENCE [LARGE SCALE GENOMIC DNA]</scope>
    <source>
        <strain evidence="2">Houghton</strain>
    </source>
</reference>
<feature type="region of interest" description="Disordered" evidence="1">
    <location>
        <begin position="174"/>
        <end position="306"/>
    </location>
</feature>
<feature type="compositionally biased region" description="Polar residues" evidence="1">
    <location>
        <begin position="199"/>
        <end position="217"/>
    </location>
</feature>
<keyword evidence="3" id="KW-1185">Reference proteome</keyword>
<evidence type="ECO:0000313" key="2">
    <source>
        <dbReference type="EMBL" id="CDI78257.1"/>
    </source>
</evidence>
<dbReference type="VEuPathDB" id="ToxoDB:EAH_00001120"/>
<accession>U6GFD1</accession>
<evidence type="ECO:0000256" key="1">
    <source>
        <dbReference type="SAM" id="MobiDB-lite"/>
    </source>
</evidence>
<feature type="compositionally biased region" description="Basic and acidic residues" evidence="1">
    <location>
        <begin position="218"/>
        <end position="229"/>
    </location>
</feature>
<feature type="compositionally biased region" description="Low complexity" evidence="1">
    <location>
        <begin position="231"/>
        <end position="247"/>
    </location>
</feature>
<dbReference type="EMBL" id="HG670841">
    <property type="protein sequence ID" value="CDI78257.1"/>
    <property type="molecule type" value="Genomic_DNA"/>
</dbReference>
<reference evidence="2" key="2">
    <citation type="submission" date="2013-10" db="EMBL/GenBank/DDBJ databases">
        <authorList>
            <person name="Aslett M."/>
        </authorList>
    </citation>
    <scope>NUCLEOTIDE SEQUENCE [LARGE SCALE GENOMIC DNA]</scope>
    <source>
        <strain evidence="2">Houghton</strain>
    </source>
</reference>
<organism evidence="2 3">
    <name type="scientific">Eimeria acervulina</name>
    <name type="common">Coccidian parasite</name>
    <dbReference type="NCBI Taxonomy" id="5801"/>
    <lineage>
        <taxon>Eukaryota</taxon>
        <taxon>Sar</taxon>
        <taxon>Alveolata</taxon>
        <taxon>Apicomplexa</taxon>
        <taxon>Conoidasida</taxon>
        <taxon>Coccidia</taxon>
        <taxon>Eucoccidiorida</taxon>
        <taxon>Eimeriorina</taxon>
        <taxon>Eimeriidae</taxon>
        <taxon>Eimeria</taxon>
    </lineage>
</organism>
<dbReference type="RefSeq" id="XP_013251526.1">
    <property type="nucleotide sequence ID" value="XM_013396072.1"/>
</dbReference>
<dbReference type="OMA" id="AERETCA"/>
<dbReference type="Proteomes" id="UP000018050">
    <property type="component" value="Unassembled WGS sequence"/>
</dbReference>
<dbReference type="GeneID" id="25268182"/>
<name>U6GFD1_EIMAC</name>
<feature type="compositionally biased region" description="Basic and acidic residues" evidence="1">
    <location>
        <begin position="249"/>
        <end position="264"/>
    </location>
</feature>
<dbReference type="OrthoDB" id="346094at2759"/>
<proteinExistence type="predicted"/>
<sequence>MLQHSASAVYLPRRPRDSSLGPRTFSTTSIGGDPTYKTVHGVPLQTSLTSSSSTRLGLSDEETCSRSDASSCRAAHMQRASSFLASRRGSSEAFEDALESLDHPHTSADLSNDYSAYAFALKAPLSEALASQAESPTRASPTRAHVELLKAQTEAPNRAARKTLLCYNTASMLRSSGRRTGGSREAGAERETCAATSEPALSSPTPHPALQNSASQQEGKDKGKGRQQERSAATAAAAAAAHSASSSRCLERGRPTAAAEREEGSFASSGSPISPSEATGKQKDAGGTPLPRAASQETRRVDVPRRAIGRYSSVPAFSAADRVRIDRFKEGLPECLSTQEAIKKQRRAAEEERLRRREVGLSAAFGSSPLTLSNELGEAVDWRSLLDAAGLGDVGEDEITLEAEELHAKLQEFAPRAGPGWCRALLGCLWQWRI</sequence>
<feature type="region of interest" description="Disordered" evidence="1">
    <location>
        <begin position="1"/>
        <end position="38"/>
    </location>
</feature>
<evidence type="ECO:0000313" key="3">
    <source>
        <dbReference type="Proteomes" id="UP000018050"/>
    </source>
</evidence>
<dbReference type="AlphaFoldDB" id="U6GFD1"/>
<gene>
    <name evidence="2" type="ORF">EAH_00001120</name>
</gene>
<feature type="compositionally biased region" description="Low complexity" evidence="1">
    <location>
        <begin position="265"/>
        <end position="278"/>
    </location>
</feature>
<protein>
    <submittedName>
        <fullName evidence="2">Uncharacterized protein</fullName>
    </submittedName>
</protein>